<dbReference type="Gene3D" id="1.50.10.10">
    <property type="match status" value="1"/>
</dbReference>
<evidence type="ECO:0000313" key="4">
    <source>
        <dbReference type="EMBL" id="UPU35790.1"/>
    </source>
</evidence>
<dbReference type="RefSeq" id="WP_183344822.1">
    <property type="nucleotide sequence ID" value="NZ_BLXY01000001.1"/>
</dbReference>
<gene>
    <name evidence="3" type="ORF">GMPD_05490</name>
    <name evidence="4" type="ORF">M1B72_20480</name>
</gene>
<name>A0A6V8MRC7_9BACT</name>
<dbReference type="AlphaFoldDB" id="A0A6V8MRC7"/>
<keyword evidence="4" id="KW-0378">Hydrolase</keyword>
<dbReference type="Proteomes" id="UP000568888">
    <property type="component" value="Unassembled WGS sequence"/>
</dbReference>
<dbReference type="InterPro" id="IPR011613">
    <property type="entry name" value="GH15-like"/>
</dbReference>
<dbReference type="EMBL" id="CP096574">
    <property type="protein sequence ID" value="UPU35790.1"/>
    <property type="molecule type" value="Genomic_DNA"/>
</dbReference>
<dbReference type="SUPFAM" id="SSF48208">
    <property type="entry name" value="Six-hairpin glycosidases"/>
    <property type="match status" value="1"/>
</dbReference>
<reference evidence="4" key="3">
    <citation type="submission" date="2022-04" db="EMBL/GenBank/DDBJ databases">
        <authorList>
            <person name="Liu G."/>
        </authorList>
    </citation>
    <scope>NUCLEOTIDE SEQUENCE</scope>
    <source>
        <strain evidence="4">RG22</strain>
    </source>
</reference>
<dbReference type="Pfam" id="PF19291">
    <property type="entry name" value="TREH_N"/>
    <property type="match status" value="1"/>
</dbReference>
<protein>
    <submittedName>
        <fullName evidence="3">Glucoamylase</fullName>
    </submittedName>
    <submittedName>
        <fullName evidence="4">Glycoside hydrolase family 15 protein</fullName>
    </submittedName>
</protein>
<dbReference type="PANTHER" id="PTHR31616:SF0">
    <property type="entry name" value="GLUCAN 1,4-ALPHA-GLUCOSIDASE"/>
    <property type="match status" value="1"/>
</dbReference>
<proteinExistence type="predicted"/>
<dbReference type="PANTHER" id="PTHR31616">
    <property type="entry name" value="TREHALASE"/>
    <property type="match status" value="1"/>
</dbReference>
<reference evidence="3" key="2">
    <citation type="journal article" date="2021" name="Int. J. Syst. Evol. Microbiol.">
        <title>Geomonas silvestris sp. nov., Geomonas paludis sp. nov. and Geomonas limicola sp. nov., isolated from terrestrial environments, and emended description of the genus Geomonas.</title>
        <authorList>
            <person name="Itoh H."/>
            <person name="Xu Z."/>
            <person name="Masuda Y."/>
            <person name="Ushijima N."/>
            <person name="Hayakawa C."/>
            <person name="Shiratori Y."/>
            <person name="Senoo K."/>
        </authorList>
    </citation>
    <scope>NUCLEOTIDE SEQUENCE</scope>
    <source>
        <strain evidence="3">Red736</strain>
    </source>
</reference>
<evidence type="ECO:0000259" key="2">
    <source>
        <dbReference type="Pfam" id="PF19291"/>
    </source>
</evidence>
<evidence type="ECO:0000313" key="5">
    <source>
        <dbReference type="Proteomes" id="UP000568888"/>
    </source>
</evidence>
<dbReference type="InterPro" id="IPR008928">
    <property type="entry name" value="6-hairpin_glycosidase_sf"/>
</dbReference>
<keyword evidence="6" id="KW-1185">Reference proteome</keyword>
<evidence type="ECO:0000313" key="3">
    <source>
        <dbReference type="EMBL" id="GFO62630.1"/>
    </source>
</evidence>
<feature type="domain" description="GH15-like" evidence="1">
    <location>
        <begin position="224"/>
        <end position="585"/>
    </location>
</feature>
<feature type="domain" description="Trehalase-like N-terminal" evidence="2">
    <location>
        <begin position="7"/>
        <end position="102"/>
    </location>
</feature>
<dbReference type="Pfam" id="PF00723">
    <property type="entry name" value="Glyco_hydro_15"/>
    <property type="match status" value="1"/>
</dbReference>
<dbReference type="Proteomes" id="UP000831485">
    <property type="component" value="Chromosome"/>
</dbReference>
<dbReference type="GO" id="GO:0005975">
    <property type="term" value="P:carbohydrate metabolic process"/>
    <property type="evidence" value="ECO:0007669"/>
    <property type="project" value="InterPro"/>
</dbReference>
<accession>A0A6V8MRC7</accession>
<reference evidence="5" key="1">
    <citation type="submission" date="2020-06" db="EMBL/GenBank/DDBJ databases">
        <title>Draft genomic sequecing of Geomonas sp. Red736.</title>
        <authorList>
            <person name="Itoh H."/>
            <person name="Xu Z.X."/>
            <person name="Ushijima N."/>
            <person name="Masuda Y."/>
            <person name="Shiratori Y."/>
            <person name="Senoo K."/>
        </authorList>
    </citation>
    <scope>NUCLEOTIDE SEQUENCE [LARGE SCALE GENOMIC DNA]</scope>
    <source>
        <strain evidence="5">Red736</strain>
    </source>
</reference>
<dbReference type="EMBL" id="BLXY01000001">
    <property type="protein sequence ID" value="GFO62630.1"/>
    <property type="molecule type" value="Genomic_DNA"/>
</dbReference>
<dbReference type="GO" id="GO:0004553">
    <property type="term" value="F:hydrolase activity, hydrolyzing O-glycosyl compounds"/>
    <property type="evidence" value="ECO:0007669"/>
    <property type="project" value="UniProtKB-ARBA"/>
</dbReference>
<sequence length="596" mass="67775">MKHSLDLALIGNCQIGALIDTQAEIVWYCLPRFDGDPVFCSLLQEHEPGEGVGYCSIELMDQVASEQDYLPNSAVLVTRMTDSRGGVVEITDFAPRFRQYGRIFTPIMLVRQVRRLHGTPRIVARVRPARNYGAERGEYTYGSHHVRYVSPYMVLRLSTDASITAILQELPFVLDDEVNLVFGPDETVHENVSELAHRFRNDTIAYWQEWVRDLGIPYEWQDEVIRAAITLKLNAFEDTGAIAAALTTSIPEAPDSGRNWDYRYCWLRDSYFVVNALNRLGATKTMERYLRYLVNVVAGSEGGYLQPVYGIDGSSNLEEKEMPSLPGYRGMGPVRVGNQACLQVQHDVYGSAVLAVTHVFFDHRLMQRGDLPLFQRLEPLGEMAIQVHDQPDAGLWELRGSRRVHTFSSIMCWAACDRLGRIAVRLGLKERAAYWEAQAQRIHETVCRRGWNEEKKSFTAAFEGDSLDASLLLMHDVGFLAADDPRFASTVAAIERELRRGDYIFRYVEDDDFGTPKNAFIVCTYWYIYALVALGRTEEARRLFENLLARHNRHGLMAEHVDVATGEQWGNFVQTYSMVGLINAAIRLSKRWDTAF</sequence>
<dbReference type="InterPro" id="IPR012341">
    <property type="entry name" value="6hp_glycosidase-like_sf"/>
</dbReference>
<evidence type="ECO:0000313" key="6">
    <source>
        <dbReference type="Proteomes" id="UP000831485"/>
    </source>
</evidence>
<evidence type="ECO:0000259" key="1">
    <source>
        <dbReference type="Pfam" id="PF00723"/>
    </source>
</evidence>
<dbReference type="InterPro" id="IPR045582">
    <property type="entry name" value="Trehalase-like_N"/>
</dbReference>
<organism evidence="3 5">
    <name type="scientific">Geomonas paludis</name>
    <dbReference type="NCBI Taxonomy" id="2740185"/>
    <lineage>
        <taxon>Bacteria</taxon>
        <taxon>Pseudomonadati</taxon>
        <taxon>Thermodesulfobacteriota</taxon>
        <taxon>Desulfuromonadia</taxon>
        <taxon>Geobacterales</taxon>
        <taxon>Geobacteraceae</taxon>
        <taxon>Geomonas</taxon>
    </lineage>
</organism>